<evidence type="ECO:0000256" key="3">
    <source>
        <dbReference type="ARBA" id="ARBA00022989"/>
    </source>
</evidence>
<evidence type="ECO:0000256" key="4">
    <source>
        <dbReference type="ARBA" id="ARBA00023136"/>
    </source>
</evidence>
<evidence type="ECO:0000259" key="6">
    <source>
        <dbReference type="Pfam" id="PF06803"/>
    </source>
</evidence>
<comment type="caution">
    <text evidence="7">The sequence shown here is derived from an EMBL/GenBank/DDBJ whole genome shotgun (WGS) entry which is preliminary data.</text>
</comment>
<proteinExistence type="predicted"/>
<gene>
    <name evidence="7" type="ORF">ELQ92_14880</name>
</gene>
<keyword evidence="4 5" id="KW-0472">Membrane</keyword>
<keyword evidence="3 5" id="KW-1133">Transmembrane helix</keyword>
<dbReference type="EMBL" id="RZNC01000007">
    <property type="protein sequence ID" value="RWZ58305.1"/>
    <property type="molecule type" value="Genomic_DNA"/>
</dbReference>
<dbReference type="Pfam" id="PF06803">
    <property type="entry name" value="DUF1232"/>
    <property type="match status" value="1"/>
</dbReference>
<evidence type="ECO:0000256" key="5">
    <source>
        <dbReference type="SAM" id="Phobius"/>
    </source>
</evidence>
<evidence type="ECO:0000256" key="1">
    <source>
        <dbReference type="ARBA" id="ARBA00004127"/>
    </source>
</evidence>
<dbReference type="Proteomes" id="UP000288603">
    <property type="component" value="Unassembled WGS sequence"/>
</dbReference>
<protein>
    <submittedName>
        <fullName evidence="7">DUF1232 domain-containing protein</fullName>
    </submittedName>
</protein>
<evidence type="ECO:0000313" key="8">
    <source>
        <dbReference type="Proteomes" id="UP000288603"/>
    </source>
</evidence>
<feature type="transmembrane region" description="Helical" evidence="5">
    <location>
        <begin position="93"/>
        <end position="115"/>
    </location>
</feature>
<feature type="domain" description="DUF1232" evidence="6">
    <location>
        <begin position="74"/>
        <end position="108"/>
    </location>
</feature>
<evidence type="ECO:0000256" key="2">
    <source>
        <dbReference type="ARBA" id="ARBA00022692"/>
    </source>
</evidence>
<keyword evidence="8" id="KW-1185">Reference proteome</keyword>
<dbReference type="AlphaFoldDB" id="A0A3S4BWT6"/>
<accession>A0A3S4BWT6</accession>
<name>A0A3S4BWT6_9MICO</name>
<evidence type="ECO:0000313" key="7">
    <source>
        <dbReference type="EMBL" id="RWZ58305.1"/>
    </source>
</evidence>
<sequence>MVSMVLMMLSLSVVTRIVPGESSARTLVEPYAIYCDEDRRARAVTEIVRSFSASRDAFYRWSMKKDRSTLKAVLIGLGALLYGASPVDVIPEIIAGPLGFGDDAIVLIGAGVAIWRIMRRRSIRRGNTQP</sequence>
<feature type="transmembrane region" description="Helical" evidence="5">
    <location>
        <begin position="69"/>
        <end position="87"/>
    </location>
</feature>
<dbReference type="GO" id="GO:0012505">
    <property type="term" value="C:endomembrane system"/>
    <property type="evidence" value="ECO:0007669"/>
    <property type="project" value="UniProtKB-SubCell"/>
</dbReference>
<dbReference type="OrthoDB" id="5147173at2"/>
<dbReference type="InterPro" id="IPR010652">
    <property type="entry name" value="DUF1232"/>
</dbReference>
<comment type="subcellular location">
    <subcellularLocation>
        <location evidence="1">Endomembrane system</location>
        <topology evidence="1">Multi-pass membrane protein</topology>
    </subcellularLocation>
</comment>
<keyword evidence="2 5" id="KW-0812">Transmembrane</keyword>
<reference evidence="7 8" key="1">
    <citation type="submission" date="2018-12" db="EMBL/GenBank/DDBJ databases">
        <authorList>
            <person name="Li F."/>
        </authorList>
    </citation>
    <scope>NUCLEOTIDE SEQUENCE [LARGE SCALE GENOMIC DNA]</scope>
    <source>
        <strain evidence="7 8">8H24J-4-2</strain>
    </source>
</reference>
<organism evidence="7 8">
    <name type="scientific">Labedella populi</name>
    <dbReference type="NCBI Taxonomy" id="2498850"/>
    <lineage>
        <taxon>Bacteria</taxon>
        <taxon>Bacillati</taxon>
        <taxon>Actinomycetota</taxon>
        <taxon>Actinomycetes</taxon>
        <taxon>Micrococcales</taxon>
        <taxon>Microbacteriaceae</taxon>
        <taxon>Labedella</taxon>
    </lineage>
</organism>